<dbReference type="InterPro" id="IPR010496">
    <property type="entry name" value="AL/BT2_dom"/>
</dbReference>
<accession>F4QQ55</accession>
<feature type="domain" description="3-keto-alpha-glucoside-1,2-lyase/3-keto-2-hydroxy-glucal hydratase" evidence="2">
    <location>
        <begin position="51"/>
        <end position="245"/>
    </location>
</feature>
<keyword evidence="4" id="KW-1185">Reference proteome</keyword>
<name>F4QQ55_9CAUL</name>
<dbReference type="HOGENOM" id="CLU_067540_0_0_5"/>
<evidence type="ECO:0000313" key="3">
    <source>
        <dbReference type="EMBL" id="EGF90342.1"/>
    </source>
</evidence>
<evidence type="ECO:0000256" key="1">
    <source>
        <dbReference type="SAM" id="SignalP"/>
    </source>
</evidence>
<dbReference type="Gene3D" id="2.60.120.560">
    <property type="entry name" value="Exo-inulinase, domain 1"/>
    <property type="match status" value="1"/>
</dbReference>
<dbReference type="eggNOG" id="COG2133">
    <property type="taxonomic scope" value="Bacteria"/>
</dbReference>
<dbReference type="STRING" id="715226.ABI_33600"/>
<evidence type="ECO:0000313" key="4">
    <source>
        <dbReference type="Proteomes" id="UP000006512"/>
    </source>
</evidence>
<dbReference type="EMBL" id="GL883079">
    <property type="protein sequence ID" value="EGF90342.1"/>
    <property type="molecule type" value="Genomic_DNA"/>
</dbReference>
<feature type="signal peptide" evidence="1">
    <location>
        <begin position="1"/>
        <end position="21"/>
    </location>
</feature>
<proteinExistence type="predicted"/>
<dbReference type="PROSITE" id="PS51257">
    <property type="entry name" value="PROKAR_LIPOPROTEIN"/>
    <property type="match status" value="1"/>
</dbReference>
<dbReference type="Proteomes" id="UP000006512">
    <property type="component" value="Unassembled WGS sequence"/>
</dbReference>
<feature type="chain" id="PRO_5003316763" description="3-keto-alpha-glucoside-1,2-lyase/3-keto-2-hydroxy-glucal hydratase domain-containing protein" evidence="1">
    <location>
        <begin position="22"/>
        <end position="247"/>
    </location>
</feature>
<organism evidence="3 4">
    <name type="scientific">Asticcacaulis biprosthecium C19</name>
    <dbReference type="NCBI Taxonomy" id="715226"/>
    <lineage>
        <taxon>Bacteria</taxon>
        <taxon>Pseudomonadati</taxon>
        <taxon>Pseudomonadota</taxon>
        <taxon>Alphaproteobacteria</taxon>
        <taxon>Caulobacterales</taxon>
        <taxon>Caulobacteraceae</taxon>
        <taxon>Asticcacaulis</taxon>
    </lineage>
</organism>
<dbReference type="Pfam" id="PF06439">
    <property type="entry name" value="3keto-disac_hyd"/>
    <property type="match status" value="1"/>
</dbReference>
<dbReference type="AlphaFoldDB" id="F4QQ55"/>
<evidence type="ECO:0000259" key="2">
    <source>
        <dbReference type="Pfam" id="PF06439"/>
    </source>
</evidence>
<sequence>MPAMKKLLILGLWAAASAACAQSDYDKSKATEVYTPVPKAVDTTGPVPSDAVILFDGGNLVSWEAVKGGPAPWKLVDGALEATKGTGDIRTKQSFCDVQLHVEWMTPAVPAQNAPTGQARNNSGVFLQERYEVQVLDSYQAGTYVNGQAGSVYKQSVPLVNASRPPQTWQTYDIIYKAPKFDSAGQVSEKARVTVLHNGVVVQNGFEIAGPTAWIGHPLYEKHDCAPIKLQDHGDAVRFRNIWVRPL</sequence>
<gene>
    <name evidence="3" type="ORF">ABI_33600</name>
</gene>
<protein>
    <recommendedName>
        <fullName evidence="2">3-keto-alpha-glucoside-1,2-lyase/3-keto-2-hydroxy-glucal hydratase domain-containing protein</fullName>
    </recommendedName>
</protein>
<dbReference type="GO" id="GO:0016787">
    <property type="term" value="F:hydrolase activity"/>
    <property type="evidence" value="ECO:0007669"/>
    <property type="project" value="InterPro"/>
</dbReference>
<keyword evidence="1" id="KW-0732">Signal</keyword>
<reference evidence="4" key="1">
    <citation type="submission" date="2011-03" db="EMBL/GenBank/DDBJ databases">
        <title>Draft genome sequence of Brevundimonas diminuta.</title>
        <authorList>
            <person name="Brown P.J.B."/>
            <person name="Buechlein A."/>
            <person name="Hemmerich C."/>
            <person name="Brun Y.V."/>
        </authorList>
    </citation>
    <scope>NUCLEOTIDE SEQUENCE [LARGE SCALE GENOMIC DNA]</scope>
    <source>
        <strain evidence="4">C19</strain>
    </source>
</reference>